<gene>
    <name evidence="2" type="ORF">DLM75_20345</name>
</gene>
<evidence type="ECO:0000256" key="1">
    <source>
        <dbReference type="SAM" id="Phobius"/>
    </source>
</evidence>
<keyword evidence="1" id="KW-0812">Transmembrane</keyword>
<dbReference type="EMBL" id="QHCT01000008">
    <property type="protein sequence ID" value="RHX85550.1"/>
    <property type="molecule type" value="Genomic_DNA"/>
</dbReference>
<organism evidence="2 3">
    <name type="scientific">Leptospira stimsonii</name>
    <dbReference type="NCBI Taxonomy" id="2202203"/>
    <lineage>
        <taxon>Bacteria</taxon>
        <taxon>Pseudomonadati</taxon>
        <taxon>Spirochaetota</taxon>
        <taxon>Spirochaetia</taxon>
        <taxon>Leptospirales</taxon>
        <taxon>Leptospiraceae</taxon>
        <taxon>Leptospira</taxon>
    </lineage>
</organism>
<evidence type="ECO:0000313" key="2">
    <source>
        <dbReference type="EMBL" id="RHX85550.1"/>
    </source>
</evidence>
<keyword evidence="1" id="KW-1133">Transmembrane helix</keyword>
<keyword evidence="1" id="KW-0472">Membrane</keyword>
<dbReference type="Proteomes" id="UP000265798">
    <property type="component" value="Unassembled WGS sequence"/>
</dbReference>
<dbReference type="NCBIfam" id="NF047688">
    <property type="entry name" value="LIMLP_19325_fam"/>
    <property type="match status" value="1"/>
</dbReference>
<dbReference type="AlphaFoldDB" id="A0A396YXA3"/>
<protein>
    <submittedName>
        <fullName evidence="2">Uncharacterized protein</fullName>
    </submittedName>
</protein>
<evidence type="ECO:0000313" key="3">
    <source>
        <dbReference type="Proteomes" id="UP000265798"/>
    </source>
</evidence>
<comment type="caution">
    <text evidence="2">The sequence shown here is derived from an EMBL/GenBank/DDBJ whole genome shotgun (WGS) entry which is preliminary data.</text>
</comment>
<proteinExistence type="predicted"/>
<reference evidence="3" key="1">
    <citation type="submission" date="2018-05" db="EMBL/GenBank/DDBJ databases">
        <title>Leptospira yasudae sp. nov. and Leptospira stimsonii sp. nov., two pathogenic species of the genus Leptospira isolated from environmental sources.</title>
        <authorList>
            <person name="Casanovas-Massana A."/>
            <person name="Hamond C."/>
            <person name="Santos L.A."/>
            <person name="Hacker K.P."/>
            <person name="Balassiano I."/>
            <person name="Medeiros M.A."/>
            <person name="Reis M.G."/>
            <person name="Ko A.I."/>
            <person name="Wunder E.A."/>
        </authorList>
    </citation>
    <scope>NUCLEOTIDE SEQUENCE [LARGE SCALE GENOMIC DNA]</scope>
    <source>
        <strain evidence="3">Yale</strain>
    </source>
</reference>
<accession>A0A396YXA3</accession>
<feature type="transmembrane region" description="Helical" evidence="1">
    <location>
        <begin position="16"/>
        <end position="34"/>
    </location>
</feature>
<sequence length="108" mass="12566">MNEKSVLRLLKLRTSSLSYLIPLFYLCHYFLGIAEGQLMKHFMNVKAVEINESDLDEHERILGIKLSQLEREAILKYSGYRTALRFVSSRNIFLKTPVDFGSIIPEKE</sequence>
<name>A0A396YXA3_9LEPT</name>